<dbReference type="AlphaFoldDB" id="A0A975T616"/>
<protein>
    <recommendedName>
        <fullName evidence="3">DUF3352 domain-containing protein</fullName>
    </recommendedName>
</protein>
<dbReference type="KEGG" id="rsin:B6N60_01478"/>
<evidence type="ECO:0008006" key="3">
    <source>
        <dbReference type="Google" id="ProtNLM"/>
    </source>
</evidence>
<reference evidence="1" key="1">
    <citation type="submission" date="2017-04" db="EMBL/GenBank/DDBJ databases">
        <title>Genome deletions in a multicellular cyanobacterial endosymbiont for morphological adaptation in marine diatoms.</title>
        <authorList>
            <person name="Wang Y."/>
            <person name="Gao H."/>
            <person name="Li R."/>
            <person name="Xu X."/>
        </authorList>
    </citation>
    <scope>NUCLEOTIDE SEQUENCE</scope>
    <source>
        <strain evidence="1">FACHB 800</strain>
    </source>
</reference>
<organism evidence="1 2">
    <name type="scientific">Richelia sinica FACHB-800</name>
    <dbReference type="NCBI Taxonomy" id="1357546"/>
    <lineage>
        <taxon>Bacteria</taxon>
        <taxon>Bacillati</taxon>
        <taxon>Cyanobacteriota</taxon>
        <taxon>Cyanophyceae</taxon>
        <taxon>Nostocales</taxon>
        <taxon>Nostocaceae</taxon>
        <taxon>Richelia</taxon>
    </lineage>
</organism>
<gene>
    <name evidence="1" type="ORF">B6N60_01478</name>
</gene>
<evidence type="ECO:0000313" key="2">
    <source>
        <dbReference type="Proteomes" id="UP000683511"/>
    </source>
</evidence>
<dbReference type="InterPro" id="IPR021787">
    <property type="entry name" value="DUF3352"/>
</dbReference>
<proteinExistence type="predicted"/>
<evidence type="ECO:0000313" key="1">
    <source>
        <dbReference type="EMBL" id="QXE22792.1"/>
    </source>
</evidence>
<dbReference type="Pfam" id="PF11832">
    <property type="entry name" value="DUF3352"/>
    <property type="match status" value="1"/>
</dbReference>
<dbReference type="EMBL" id="CP021056">
    <property type="protein sequence ID" value="QXE22792.1"/>
    <property type="molecule type" value="Genomic_DNA"/>
</dbReference>
<accession>A0A975T616</accession>
<keyword evidence="2" id="KW-1185">Reference proteome</keyword>
<sequence length="539" mass="59371">MLICIGIPAYRLFTQGQPLSRDLPVGVNMIPQDALFAVSLSTDPKQWQQLRKFGTPETQGELDKNLTQWRDRLQKTFGDRFLTDNGYNFQTDIQPWVGDAVTIAMLAPPSTPNSTEANSGQSMMMVMPIKNIQSAKSILAQPKALKQGQWVDRTYQGITIKQAEGQKDGKISAALIDERFLVIADSPQITERAIDAYKNKVSLANSPGFADNFSKLSSYQPFAQFYVNLPLAARIATSAPNRALPAQVLTQLQNNQGLGGTVTLEPEGMRIKGVSWLNPNSQKVLAVENKAGNMQNRLPGETLMMLSGSNLQRLWGDYVSTSQGNPLSPLPPEQLRQGVKSLTNLDLEQDLLSWMKGEFSVSVIPNITQNENAENFRAGLALMVQVSDRQIAENALQKLDEAMKSQYQFQIQPATVGGKPVINWIAPFGTLTATRGWLDGDVAFFTLGAPVSEKIISQPSTTLASTQPFQQTVPTEINHPNSQFFLDVDKAVNSFSLNTLLPNQKNLLAATRTIGVTTAVNDKHSNRYDIFITLKKNSQ</sequence>
<dbReference type="Proteomes" id="UP000683511">
    <property type="component" value="Chromosome"/>
</dbReference>
<name>A0A975T616_9NOST</name>